<name>A0AAD4LPI4_9AGAM</name>
<dbReference type="PANTHER" id="PTHR48104">
    <property type="entry name" value="METACASPASE-4"/>
    <property type="match status" value="1"/>
</dbReference>
<feature type="compositionally biased region" description="Basic residues" evidence="4">
    <location>
        <begin position="111"/>
        <end position="138"/>
    </location>
</feature>
<feature type="domain" description="Peptidase C14 caspase" evidence="5">
    <location>
        <begin position="343"/>
        <end position="604"/>
    </location>
</feature>
<organism evidence="6 7">
    <name type="scientific">Lactarius akahatsu</name>
    <dbReference type="NCBI Taxonomy" id="416441"/>
    <lineage>
        <taxon>Eukaryota</taxon>
        <taxon>Fungi</taxon>
        <taxon>Dikarya</taxon>
        <taxon>Basidiomycota</taxon>
        <taxon>Agaricomycotina</taxon>
        <taxon>Agaricomycetes</taxon>
        <taxon>Russulales</taxon>
        <taxon>Russulaceae</taxon>
        <taxon>Lactarius</taxon>
    </lineage>
</organism>
<keyword evidence="2" id="KW-0053">Apoptosis</keyword>
<comment type="similarity">
    <text evidence="1">Belongs to the peptidase C14B family.</text>
</comment>
<dbReference type="AlphaFoldDB" id="A0AAD4LPI4"/>
<evidence type="ECO:0000256" key="4">
    <source>
        <dbReference type="SAM" id="MobiDB-lite"/>
    </source>
</evidence>
<evidence type="ECO:0000256" key="3">
    <source>
        <dbReference type="ARBA" id="ARBA00022807"/>
    </source>
</evidence>
<evidence type="ECO:0000259" key="5">
    <source>
        <dbReference type="Pfam" id="PF00656"/>
    </source>
</evidence>
<comment type="caution">
    <text evidence="6">The sequence shown here is derived from an EMBL/GenBank/DDBJ whole genome shotgun (WGS) entry which is preliminary data.</text>
</comment>
<proteinExistence type="inferred from homology"/>
<evidence type="ECO:0000313" key="7">
    <source>
        <dbReference type="Proteomes" id="UP001201163"/>
    </source>
</evidence>
<feature type="region of interest" description="Disordered" evidence="4">
    <location>
        <begin position="101"/>
        <end position="216"/>
    </location>
</feature>
<evidence type="ECO:0000313" key="6">
    <source>
        <dbReference type="EMBL" id="KAH8996245.1"/>
    </source>
</evidence>
<dbReference type="GO" id="GO:0006915">
    <property type="term" value="P:apoptotic process"/>
    <property type="evidence" value="ECO:0007669"/>
    <property type="project" value="UniProtKB-KW"/>
</dbReference>
<dbReference type="GO" id="GO:0006508">
    <property type="term" value="P:proteolysis"/>
    <property type="evidence" value="ECO:0007669"/>
    <property type="project" value="InterPro"/>
</dbReference>
<dbReference type="EMBL" id="JAKELL010000009">
    <property type="protein sequence ID" value="KAH8996245.1"/>
    <property type="molecule type" value="Genomic_DNA"/>
</dbReference>
<dbReference type="SUPFAM" id="SSF52129">
    <property type="entry name" value="Caspase-like"/>
    <property type="match status" value="1"/>
</dbReference>
<dbReference type="Pfam" id="PF00656">
    <property type="entry name" value="Peptidase_C14"/>
    <property type="match status" value="1"/>
</dbReference>
<dbReference type="InterPro" id="IPR029030">
    <property type="entry name" value="Caspase-like_dom_sf"/>
</dbReference>
<keyword evidence="3" id="KW-0378">Hydrolase</keyword>
<dbReference type="Gene3D" id="3.40.50.12660">
    <property type="match status" value="1"/>
</dbReference>
<keyword evidence="3" id="KW-0788">Thiol protease</keyword>
<dbReference type="GO" id="GO:0005737">
    <property type="term" value="C:cytoplasm"/>
    <property type="evidence" value="ECO:0007669"/>
    <property type="project" value="TreeGrafter"/>
</dbReference>
<dbReference type="GO" id="GO:0004197">
    <property type="term" value="F:cysteine-type endopeptidase activity"/>
    <property type="evidence" value="ECO:0007669"/>
    <property type="project" value="InterPro"/>
</dbReference>
<sequence length="614" mass="68115">MGGRSDSEAERNVHNANRRRHQITHFPLLSNFLPLRFRLTQSLLSLKASNVHPISAAPVCTTNRKASLECTNSDSISYCVCYPSLVRSFIKYKCRRTTGHLLPPGPIPNSHGHRSRSHSHSSSHRDRHQRHSHGRTRSSSRAPSPAPPLGFIPSPSPTPIVQGHHYRPRTHSHSSDNHRHHHHHHRHRSRSSQEHSHSRSHSRHRSHSVTHAPPILISHNSEPIAPYMMVPTTAYTASEYQQPYVTQPSYGPTLAPAATAFPMPLTPVATASRGIPSPRFPPTTGAPLAPSATAPVQNRALRVPHFSRSQPHKSLLAQEVDAKATSYGLHSHPLFRHSRCTGRRKAVCVGINYTGQKNELQGCVNDAQNIFRFLTEKYRYSRSNVIVLTDDATNPRMQPTRKNMLNAMRWLVEDACPDDALFIHYSGHGGRTRDQNGDEIDGWDEGNAIQSLIFLLGLKKPKVIFPVDYKTTGIITDDELHKVLVDPLPPGCRLTSVFDSCHSASVLDLPFEYHSNGKLKSSPVAPAFLNAMTSPADVVSFSGSMDSQTSADVVQGGVAVGAMSYALLKVLNRNPRISYLDLLRGVRAILSTKYSQKPQLSSSHIMNMSLQFTM</sequence>
<feature type="compositionally biased region" description="Basic residues" evidence="4">
    <location>
        <begin position="164"/>
        <end position="190"/>
    </location>
</feature>
<feature type="compositionally biased region" description="Pro residues" evidence="4">
    <location>
        <begin position="144"/>
        <end position="158"/>
    </location>
</feature>
<feature type="compositionally biased region" description="Basic residues" evidence="4">
    <location>
        <begin position="198"/>
        <end position="208"/>
    </location>
</feature>
<accession>A0AAD4LPI4</accession>
<dbReference type="Proteomes" id="UP001201163">
    <property type="component" value="Unassembled WGS sequence"/>
</dbReference>
<protein>
    <submittedName>
        <fullName evidence="6">Caspase domain-containing protein</fullName>
    </submittedName>
</protein>
<keyword evidence="7" id="KW-1185">Reference proteome</keyword>
<reference evidence="6" key="1">
    <citation type="submission" date="2022-01" db="EMBL/GenBank/DDBJ databases">
        <title>Comparative genomics reveals a dynamic genome evolution in the ectomycorrhizal milk-cap (Lactarius) mushrooms.</title>
        <authorList>
            <consortium name="DOE Joint Genome Institute"/>
            <person name="Lebreton A."/>
            <person name="Tang N."/>
            <person name="Kuo A."/>
            <person name="LaButti K."/>
            <person name="Drula E."/>
            <person name="Barry K."/>
            <person name="Clum A."/>
            <person name="Lipzen A."/>
            <person name="Mousain D."/>
            <person name="Ng V."/>
            <person name="Wang R."/>
            <person name="Wang X."/>
            <person name="Dai Y."/>
            <person name="Henrissat B."/>
            <person name="Grigoriev I.V."/>
            <person name="Guerin-Laguette A."/>
            <person name="Yu F."/>
            <person name="Martin F.M."/>
        </authorList>
    </citation>
    <scope>NUCLEOTIDE SEQUENCE</scope>
    <source>
        <strain evidence="6">QP</strain>
    </source>
</reference>
<gene>
    <name evidence="6" type="ORF">EDB92DRAFT_2112569</name>
</gene>
<keyword evidence="3" id="KW-0645">Protease</keyword>
<dbReference type="InterPro" id="IPR050452">
    <property type="entry name" value="Metacaspase"/>
</dbReference>
<evidence type="ECO:0000256" key="1">
    <source>
        <dbReference type="ARBA" id="ARBA00009005"/>
    </source>
</evidence>
<dbReference type="PANTHER" id="PTHR48104:SF30">
    <property type="entry name" value="METACASPASE-1"/>
    <property type="match status" value="1"/>
</dbReference>
<evidence type="ECO:0000256" key="2">
    <source>
        <dbReference type="ARBA" id="ARBA00022703"/>
    </source>
</evidence>
<dbReference type="InterPro" id="IPR011600">
    <property type="entry name" value="Pept_C14_caspase"/>
</dbReference>